<keyword evidence="14" id="KW-1185">Reference proteome</keyword>
<keyword evidence="4" id="KW-0488">Methylation</keyword>
<dbReference type="InterPro" id="IPR012902">
    <property type="entry name" value="N_methyl_site"/>
</dbReference>
<dbReference type="AlphaFoldDB" id="A0A853G164"/>
<evidence type="ECO:0000313" key="14">
    <source>
        <dbReference type="Proteomes" id="UP000559809"/>
    </source>
</evidence>
<protein>
    <recommendedName>
        <fullName evidence="2">Type II secretion system protein H</fullName>
    </recommendedName>
    <alternativeName>
        <fullName evidence="10">General secretion pathway protein H</fullName>
    </alternativeName>
</protein>
<dbReference type="Gene3D" id="3.55.40.10">
    <property type="entry name" value="minor pseudopilin epsh domain"/>
    <property type="match status" value="1"/>
</dbReference>
<keyword evidence="7 11" id="KW-1133">Transmembrane helix</keyword>
<keyword evidence="3" id="KW-1003">Cell membrane</keyword>
<dbReference type="GO" id="GO:0015628">
    <property type="term" value="P:protein secretion by the type II secretion system"/>
    <property type="evidence" value="ECO:0007669"/>
    <property type="project" value="InterPro"/>
</dbReference>
<feature type="domain" description="General secretion pathway GspH" evidence="12">
    <location>
        <begin position="53"/>
        <end position="165"/>
    </location>
</feature>
<dbReference type="InterPro" id="IPR045584">
    <property type="entry name" value="Pilin-like"/>
</dbReference>
<keyword evidence="8 11" id="KW-0472">Membrane</keyword>
<keyword evidence="6 11" id="KW-0812">Transmembrane</keyword>
<dbReference type="Proteomes" id="UP000559809">
    <property type="component" value="Unassembled WGS sequence"/>
</dbReference>
<evidence type="ECO:0000256" key="4">
    <source>
        <dbReference type="ARBA" id="ARBA00022481"/>
    </source>
</evidence>
<comment type="subcellular location">
    <subcellularLocation>
        <location evidence="1">Cell inner membrane</location>
        <topology evidence="1">Single-pass membrane protein</topology>
    </subcellularLocation>
</comment>
<dbReference type="GO" id="GO:0015627">
    <property type="term" value="C:type II protein secretion system complex"/>
    <property type="evidence" value="ECO:0007669"/>
    <property type="project" value="InterPro"/>
</dbReference>
<evidence type="ECO:0000256" key="8">
    <source>
        <dbReference type="ARBA" id="ARBA00023136"/>
    </source>
</evidence>
<dbReference type="NCBIfam" id="TIGR02532">
    <property type="entry name" value="IV_pilin_GFxxxE"/>
    <property type="match status" value="1"/>
</dbReference>
<dbReference type="Pfam" id="PF12019">
    <property type="entry name" value="GspH"/>
    <property type="match status" value="1"/>
</dbReference>
<dbReference type="PROSITE" id="PS00409">
    <property type="entry name" value="PROKAR_NTER_METHYL"/>
    <property type="match status" value="1"/>
</dbReference>
<evidence type="ECO:0000256" key="9">
    <source>
        <dbReference type="ARBA" id="ARBA00025772"/>
    </source>
</evidence>
<sequence length="173" mass="18718">MPISAPGPDSVLSQRGFSLLEVLIVLTIVGIATGLAGVTAFSDGDARALRQDAERLAQLFALAQAEARQGGTPVVWEYDSHGYRFARAPRHRLLPVGVLDRSARPSTPDITKAGSLRPRPWTSERAVQVGVHPPAANVFNTEWISGPSMIELQDGFNTVRIRRSGNGHYEVLP</sequence>
<evidence type="ECO:0000256" key="6">
    <source>
        <dbReference type="ARBA" id="ARBA00022692"/>
    </source>
</evidence>
<proteinExistence type="inferred from homology"/>
<comment type="caution">
    <text evidence="13">The sequence shown here is derived from an EMBL/GenBank/DDBJ whole genome shotgun (WGS) entry which is preliminary data.</text>
</comment>
<evidence type="ECO:0000256" key="11">
    <source>
        <dbReference type="SAM" id="Phobius"/>
    </source>
</evidence>
<dbReference type="GO" id="GO:0005886">
    <property type="term" value="C:plasma membrane"/>
    <property type="evidence" value="ECO:0007669"/>
    <property type="project" value="UniProtKB-SubCell"/>
</dbReference>
<evidence type="ECO:0000256" key="5">
    <source>
        <dbReference type="ARBA" id="ARBA00022519"/>
    </source>
</evidence>
<dbReference type="RefSeq" id="WP_180156705.1">
    <property type="nucleotide sequence ID" value="NZ_JACCEM010000007.1"/>
</dbReference>
<comment type="similarity">
    <text evidence="9">Belongs to the GSP H family.</text>
</comment>
<accession>A0A853G164</accession>
<evidence type="ECO:0000256" key="10">
    <source>
        <dbReference type="ARBA" id="ARBA00030775"/>
    </source>
</evidence>
<reference evidence="13 14" key="1">
    <citation type="submission" date="2020-07" db="EMBL/GenBank/DDBJ databases">
        <title>Taxonomic revisions and descriptions of new bacterial species based on genomic comparisons in the high-G+C-content subgroup of the family Alcaligenaceae.</title>
        <authorList>
            <person name="Szabo A."/>
            <person name="Felfoldi T."/>
        </authorList>
    </citation>
    <scope>NUCLEOTIDE SEQUENCE [LARGE SCALE GENOMIC DNA]</scope>
    <source>
        <strain evidence="13 14">LMG 24012</strain>
    </source>
</reference>
<evidence type="ECO:0000256" key="7">
    <source>
        <dbReference type="ARBA" id="ARBA00022989"/>
    </source>
</evidence>
<gene>
    <name evidence="13" type="ORF">H0A72_14930</name>
</gene>
<keyword evidence="5" id="KW-0997">Cell inner membrane</keyword>
<evidence type="ECO:0000313" key="13">
    <source>
        <dbReference type="EMBL" id="NYT50613.1"/>
    </source>
</evidence>
<evidence type="ECO:0000256" key="2">
    <source>
        <dbReference type="ARBA" id="ARBA00021549"/>
    </source>
</evidence>
<dbReference type="Pfam" id="PF07963">
    <property type="entry name" value="N_methyl"/>
    <property type="match status" value="1"/>
</dbReference>
<evidence type="ECO:0000256" key="3">
    <source>
        <dbReference type="ARBA" id="ARBA00022475"/>
    </source>
</evidence>
<dbReference type="InterPro" id="IPR022346">
    <property type="entry name" value="T2SS_GspH"/>
</dbReference>
<organism evidence="13 14">
    <name type="scientific">Parapusillimonas granuli</name>
    <dbReference type="NCBI Taxonomy" id="380911"/>
    <lineage>
        <taxon>Bacteria</taxon>
        <taxon>Pseudomonadati</taxon>
        <taxon>Pseudomonadota</taxon>
        <taxon>Betaproteobacteria</taxon>
        <taxon>Burkholderiales</taxon>
        <taxon>Alcaligenaceae</taxon>
        <taxon>Parapusillimonas</taxon>
    </lineage>
</organism>
<dbReference type="SUPFAM" id="SSF54523">
    <property type="entry name" value="Pili subunits"/>
    <property type="match status" value="1"/>
</dbReference>
<dbReference type="EMBL" id="JACCEM010000007">
    <property type="protein sequence ID" value="NYT50613.1"/>
    <property type="molecule type" value="Genomic_DNA"/>
</dbReference>
<evidence type="ECO:0000256" key="1">
    <source>
        <dbReference type="ARBA" id="ARBA00004377"/>
    </source>
</evidence>
<evidence type="ECO:0000259" key="12">
    <source>
        <dbReference type="Pfam" id="PF12019"/>
    </source>
</evidence>
<feature type="transmembrane region" description="Helical" evidence="11">
    <location>
        <begin position="20"/>
        <end position="41"/>
    </location>
</feature>
<name>A0A853G164_9BURK</name>